<evidence type="ECO:0000256" key="1">
    <source>
        <dbReference type="ARBA" id="ARBA00022729"/>
    </source>
</evidence>
<evidence type="ECO:0000259" key="4">
    <source>
        <dbReference type="PROSITE" id="PS51820"/>
    </source>
</evidence>
<dbReference type="PANTHER" id="PTHR45867">
    <property type="entry name" value="PURPLE ACID PHOSPHATASE"/>
    <property type="match status" value="1"/>
</dbReference>
<dbReference type="InterPro" id="IPR003343">
    <property type="entry name" value="Big_2"/>
</dbReference>
<dbReference type="RefSeq" id="WP_375353709.1">
    <property type="nucleotide sequence ID" value="NZ_JBHHMI010000003.1"/>
</dbReference>
<dbReference type="PROSITE" id="PS50022">
    <property type="entry name" value="FA58C_3"/>
    <property type="match status" value="1"/>
</dbReference>
<name>A0ABV5ARX0_9BACL</name>
<dbReference type="InterPro" id="IPR008964">
    <property type="entry name" value="Invasin/intimin_cell_adhesion"/>
</dbReference>
<protein>
    <submittedName>
        <fullName evidence="5">PA14 domain-containing protein</fullName>
    </submittedName>
</protein>
<dbReference type="InterPro" id="IPR037524">
    <property type="entry name" value="PA14/GLEYA"/>
</dbReference>
<dbReference type="InterPro" id="IPR029052">
    <property type="entry name" value="Metallo-depent_PP-like"/>
</dbReference>
<dbReference type="SUPFAM" id="SSF49265">
    <property type="entry name" value="Fibronectin type III"/>
    <property type="match status" value="1"/>
</dbReference>
<dbReference type="SUPFAM" id="SSF49785">
    <property type="entry name" value="Galactose-binding domain-like"/>
    <property type="match status" value="1"/>
</dbReference>
<dbReference type="SMART" id="SM00635">
    <property type="entry name" value="BID_2"/>
    <property type="match status" value="1"/>
</dbReference>
<dbReference type="SUPFAM" id="SSF49373">
    <property type="entry name" value="Invasin/intimin cell-adhesion fragments"/>
    <property type="match status" value="1"/>
</dbReference>
<feature type="domain" description="PA14" evidence="4">
    <location>
        <begin position="463"/>
        <end position="606"/>
    </location>
</feature>
<accession>A0ABV5ARX0</accession>
<dbReference type="InterPro" id="IPR008979">
    <property type="entry name" value="Galactose-bd-like_sf"/>
</dbReference>
<comment type="caution">
    <text evidence="5">The sequence shown here is derived from an EMBL/GenBank/DDBJ whole genome shotgun (WGS) entry which is preliminary data.</text>
</comment>
<dbReference type="Pfam" id="PF07691">
    <property type="entry name" value="PA14"/>
    <property type="match status" value="1"/>
</dbReference>
<dbReference type="InterPro" id="IPR011658">
    <property type="entry name" value="PA14_dom"/>
</dbReference>
<keyword evidence="1" id="KW-0732">Signal</keyword>
<dbReference type="Gene3D" id="3.90.182.10">
    <property type="entry name" value="Toxin - Anthrax Protective Antigen,domain 1"/>
    <property type="match status" value="1"/>
</dbReference>
<keyword evidence="6" id="KW-1185">Reference proteome</keyword>
<dbReference type="Pfam" id="PF00754">
    <property type="entry name" value="F5_F8_type_C"/>
    <property type="match status" value="1"/>
</dbReference>
<dbReference type="Pfam" id="PF16656">
    <property type="entry name" value="Pur_ac_phosph_N"/>
    <property type="match status" value="1"/>
</dbReference>
<dbReference type="SUPFAM" id="SSF49363">
    <property type="entry name" value="Purple acid phosphatase, N-terminal domain"/>
    <property type="match status" value="1"/>
</dbReference>
<dbReference type="Gene3D" id="2.60.40.1080">
    <property type="match status" value="1"/>
</dbReference>
<dbReference type="Gene3D" id="2.60.120.260">
    <property type="entry name" value="Galactose-binding domain-like"/>
    <property type="match status" value="2"/>
</dbReference>
<evidence type="ECO:0000313" key="5">
    <source>
        <dbReference type="EMBL" id="MFB5266139.1"/>
    </source>
</evidence>
<proteinExistence type="predicted"/>
<organism evidence="5 6">
    <name type="scientific">Paenibacillus enshidis</name>
    <dbReference type="NCBI Taxonomy" id="1458439"/>
    <lineage>
        <taxon>Bacteria</taxon>
        <taxon>Bacillati</taxon>
        <taxon>Bacillota</taxon>
        <taxon>Bacilli</taxon>
        <taxon>Bacillales</taxon>
        <taxon>Paenibacillaceae</taxon>
        <taxon>Paenibacillus</taxon>
    </lineage>
</organism>
<dbReference type="InterPro" id="IPR003961">
    <property type="entry name" value="FN3_dom"/>
</dbReference>
<dbReference type="Pfam" id="PF00149">
    <property type="entry name" value="Metallophos"/>
    <property type="match status" value="1"/>
</dbReference>
<dbReference type="SUPFAM" id="SSF56300">
    <property type="entry name" value="Metallo-dependent phosphatases"/>
    <property type="match status" value="1"/>
</dbReference>
<dbReference type="PROSITE" id="PS50853">
    <property type="entry name" value="FN3"/>
    <property type="match status" value="1"/>
</dbReference>
<sequence>MGLSEMKTMTRRVLVAMICLIMVASTSLPQLMPHAAAAEESNVFLRSGVSATASGNAAADSPNQAIDGAAGSKWSYETGTTPPSADNPYWLKVDAGATAIVSRFEIKHAGAGGGQEEYNTSDYTIEVSNDDVNWEPVVTVTGNVYGETVHPLSEPVSARYFKLNITAPASGSVDDDQANIYEFEAFGYMEEAAAIPVTGISLNMSALQLMAGEKEQLSVSVTPQDAAVSTYSWSSSDMNVASVDNTGLVTAVSAGTAEITVRTEDGSYQASATVTVGWILPGLAGSTLIAKDSQWAYLDKGSDQGTAWRAADFDDSIWAKGAAPLGYASSGKDQNLNTKIKYGDDSGNKHITTYYRQKFQVADVSAIKQLTGTLIRDDGAIIYLNGQEVYRTNMPEGTVTYSTLASSAVGDERDEVPFTIDPALLVDGTNVITAEVHQNAGSSSDTFFSLGLSASDEEVVQPAHDQGLLAEYYTNSGGDFAFGPYKATRIDSQINFKDLEGTMSTWAGRNDNVNIRWTGQIVPESSEPYTFSMIGDNGFRLYIDGQLAIEHWKNDWDVEYSSNPITLEAGRKYDIKIEYFEDYGGSNLYLSWASPSVPKEIVPAKAFYLPADYNGPVSAEIAQDGKHVELAFMNELDAVTDTLAEHLRVTVGEGTRTVKAAELSTGNASVLKLELSTPVLSNQLVNVKYDGSGGLTAAGQGSIGAFTFSPLNKSEYMDYSPISIAMSFYGSPKTNRSFAWYTKYDKPENAPANAKDSIVEVVPAEGEFDSPDVKRFAGEPEDTKVLDLKITNSTRGSFISHKVLVTGLTPGTAYKYRVGSDDNWSDAGSFTTEAENEQAYEFLYMTDSQGANTKDYEVWADTLGQGLNRYPESKFLVMTGDMVDAGALEYQWLDYFGKPQDKLLNLPLMAAVGNHEGPYNDNYYYHFYYPNDSIDDPLPPGSVYSYDYGDAHFMVLNTMDMGWDSRQRAAFQQQIEWLKREVAQTDKKWKVVAFHKAIYSVGGHSDEAEIYELRDMLVPVFDELGIDVVLQGHDHTYMRSYQMYGDKAITEIKKDASGNPVNPDGTMYIVNNSAGTKYYDVNQGLNKYYAAAFEQPRKPVYTGIKMTENSFKLESYRSGEEQPFDTYTIVRNDSKPETVQELTASKTGDGKTILTWKKPKNGSAEDAVRGFRIYEAGGKLGRNWSIYVPAVEGQNSYQYAVETKDSGQDYVFAVTAVDKRDNSLASTVSTAGNVPAAPTLPVVDDGYNTFGWTNVPGYSEPSNYEYSVDGGTTWKDVTANPQPVGDSDYAAGAVMVRVKADEANGMAAGLALVSDKPFSANSIHRTYSVTGALTREKGMKVEIEVEKLAEYSGDAYVVFELLNGDTPLLINAIPVKQSKLPVSQYFNVSGADYRVKVFVFDEFDSDLDIPVHLAEPVEFR</sequence>
<dbReference type="SMART" id="SM00758">
    <property type="entry name" value="PA14"/>
    <property type="match status" value="1"/>
</dbReference>
<feature type="domain" description="F5/8 type C" evidence="2">
    <location>
        <begin position="31"/>
        <end position="188"/>
    </location>
</feature>
<dbReference type="InterPro" id="IPR008963">
    <property type="entry name" value="Purple_acid_Pase-like_N"/>
</dbReference>
<dbReference type="PANTHER" id="PTHR45867:SF3">
    <property type="entry name" value="ACID PHOSPHATASE TYPE 7"/>
    <property type="match status" value="1"/>
</dbReference>
<dbReference type="InterPro" id="IPR004843">
    <property type="entry name" value="Calcineurin-like_PHP"/>
</dbReference>
<dbReference type="InterPro" id="IPR000421">
    <property type="entry name" value="FA58C"/>
</dbReference>
<feature type="domain" description="Fibronectin type-III" evidence="3">
    <location>
        <begin position="1138"/>
        <end position="1237"/>
    </location>
</feature>
<evidence type="ECO:0000259" key="2">
    <source>
        <dbReference type="PROSITE" id="PS50022"/>
    </source>
</evidence>
<dbReference type="Gene3D" id="3.60.21.10">
    <property type="match status" value="1"/>
</dbReference>
<dbReference type="Pfam" id="PF02368">
    <property type="entry name" value="Big_2"/>
    <property type="match status" value="1"/>
</dbReference>
<dbReference type="InterPro" id="IPR036116">
    <property type="entry name" value="FN3_sf"/>
</dbReference>
<dbReference type="Gene3D" id="2.60.40.10">
    <property type="entry name" value="Immunoglobulins"/>
    <property type="match status" value="1"/>
</dbReference>
<dbReference type="PROSITE" id="PS51820">
    <property type="entry name" value="PA14"/>
    <property type="match status" value="1"/>
</dbReference>
<dbReference type="SUPFAM" id="SSF56988">
    <property type="entry name" value="Anthrax protective antigen"/>
    <property type="match status" value="1"/>
</dbReference>
<dbReference type="InterPro" id="IPR015914">
    <property type="entry name" value="PAPs_N"/>
</dbReference>
<dbReference type="InterPro" id="IPR013783">
    <property type="entry name" value="Ig-like_fold"/>
</dbReference>
<reference evidence="5 6" key="1">
    <citation type="submission" date="2024-09" db="EMBL/GenBank/DDBJ databases">
        <title>Paenibacillus zeirhizospherea sp. nov., isolated from surface of the maize (Zea mays) roots in a horticulture field, Hungary.</title>
        <authorList>
            <person name="Marton D."/>
            <person name="Farkas M."/>
            <person name="Bedics A."/>
            <person name="Toth E."/>
            <person name="Tancsics A."/>
            <person name="Boka K."/>
            <person name="Maroti G."/>
            <person name="Kriszt B."/>
            <person name="Cserhati M."/>
        </authorList>
    </citation>
    <scope>NUCLEOTIDE SEQUENCE [LARGE SCALE GENOMIC DNA]</scope>
    <source>
        <strain evidence="5 6">KCTC 33519</strain>
    </source>
</reference>
<gene>
    <name evidence="5" type="ORF">ACE41H_04975</name>
</gene>
<dbReference type="Gene3D" id="2.60.40.380">
    <property type="entry name" value="Purple acid phosphatase-like, N-terminal"/>
    <property type="match status" value="1"/>
</dbReference>
<evidence type="ECO:0000259" key="3">
    <source>
        <dbReference type="PROSITE" id="PS50853"/>
    </source>
</evidence>
<dbReference type="EMBL" id="JBHHMI010000003">
    <property type="protein sequence ID" value="MFB5266139.1"/>
    <property type="molecule type" value="Genomic_DNA"/>
</dbReference>
<evidence type="ECO:0000313" key="6">
    <source>
        <dbReference type="Proteomes" id="UP001580346"/>
    </source>
</evidence>
<dbReference type="Proteomes" id="UP001580346">
    <property type="component" value="Unassembled WGS sequence"/>
</dbReference>